<dbReference type="InterPro" id="IPR029055">
    <property type="entry name" value="Ntn_hydrolases_N"/>
</dbReference>
<feature type="region of interest" description="Disordered" evidence="2">
    <location>
        <begin position="136"/>
        <end position="278"/>
    </location>
</feature>
<dbReference type="Proteomes" id="UP000558488">
    <property type="component" value="Unassembled WGS sequence"/>
</dbReference>
<dbReference type="InterPro" id="IPR000246">
    <property type="entry name" value="Peptidase_T2"/>
</dbReference>
<keyword evidence="4" id="KW-1185">Reference proteome</keyword>
<dbReference type="GO" id="GO:0033345">
    <property type="term" value="P:L-asparagine catabolic process via L-aspartate"/>
    <property type="evidence" value="ECO:0007669"/>
    <property type="project" value="TreeGrafter"/>
</dbReference>
<comment type="similarity">
    <text evidence="1">Belongs to the Ntn-hydrolase family.</text>
</comment>
<reference evidence="3 4" key="1">
    <citation type="journal article" date="2020" name="Nature">
        <title>Six reference-quality genomes reveal evolution of bat adaptations.</title>
        <authorList>
            <person name="Jebb D."/>
            <person name="Huang Z."/>
            <person name="Pippel M."/>
            <person name="Hughes G.M."/>
            <person name="Lavrichenko K."/>
            <person name="Devanna P."/>
            <person name="Winkler S."/>
            <person name="Jermiin L.S."/>
            <person name="Skirmuntt E.C."/>
            <person name="Katzourakis A."/>
            <person name="Burkitt-Gray L."/>
            <person name="Ray D.A."/>
            <person name="Sullivan K.A.M."/>
            <person name="Roscito J.G."/>
            <person name="Kirilenko B.M."/>
            <person name="Davalos L.M."/>
            <person name="Corthals A.P."/>
            <person name="Power M.L."/>
            <person name="Jones G."/>
            <person name="Ransome R.D."/>
            <person name="Dechmann D.K.N."/>
            <person name="Locatelli A.G."/>
            <person name="Puechmaille S.J."/>
            <person name="Fedrigo O."/>
            <person name="Jarvis E.D."/>
            <person name="Hiller M."/>
            <person name="Vernes S.C."/>
            <person name="Myers E.W."/>
            <person name="Teeling E.C."/>
        </authorList>
    </citation>
    <scope>NUCLEOTIDE SEQUENCE [LARGE SCALE GENOMIC DNA]</scope>
    <source>
        <strain evidence="3">MPipKuh1</strain>
        <tissue evidence="3">Flight muscle</tissue>
    </source>
</reference>
<dbReference type="PANTHER" id="PTHR10188">
    <property type="entry name" value="L-ASPARAGINASE"/>
    <property type="match status" value="1"/>
</dbReference>
<organism evidence="3 4">
    <name type="scientific">Pipistrellus kuhlii</name>
    <name type="common">Kuhl's pipistrelle</name>
    <dbReference type="NCBI Taxonomy" id="59472"/>
    <lineage>
        <taxon>Eukaryota</taxon>
        <taxon>Metazoa</taxon>
        <taxon>Chordata</taxon>
        <taxon>Craniata</taxon>
        <taxon>Vertebrata</taxon>
        <taxon>Euteleostomi</taxon>
        <taxon>Mammalia</taxon>
        <taxon>Eutheria</taxon>
        <taxon>Laurasiatheria</taxon>
        <taxon>Chiroptera</taxon>
        <taxon>Yangochiroptera</taxon>
        <taxon>Vespertilionidae</taxon>
        <taxon>Pipistrellus</taxon>
    </lineage>
</organism>
<feature type="compositionally biased region" description="Gly residues" evidence="2">
    <location>
        <begin position="201"/>
        <end position="211"/>
    </location>
</feature>
<feature type="compositionally biased region" description="Basic residues" evidence="2">
    <location>
        <begin position="222"/>
        <end position="231"/>
    </location>
</feature>
<evidence type="ECO:0000313" key="4">
    <source>
        <dbReference type="Proteomes" id="UP000558488"/>
    </source>
</evidence>
<feature type="compositionally biased region" description="Low complexity" evidence="2">
    <location>
        <begin position="188"/>
        <end position="198"/>
    </location>
</feature>
<protein>
    <recommendedName>
        <fullName evidence="5">Asparaginase and isoaspartyl peptidase 1</fullName>
    </recommendedName>
</protein>
<dbReference type="GO" id="GO:0005737">
    <property type="term" value="C:cytoplasm"/>
    <property type="evidence" value="ECO:0007669"/>
    <property type="project" value="TreeGrafter"/>
</dbReference>
<gene>
    <name evidence="3" type="ORF">mPipKuh1_010225</name>
</gene>
<accession>A0A7J7RWH8</accession>
<name>A0A7J7RWH8_PIPKU</name>
<dbReference type="Pfam" id="PF01112">
    <property type="entry name" value="Asparaginase_2"/>
    <property type="match status" value="1"/>
</dbReference>
<sequence length="278" mass="29160">MDPVVVVHGGAGSRVSPEREERVRQGVARAAAAGYRVLTAGGSALDAVEAAVAALEDDPEFNAGCGSVLNASGDVEMDASIMSGRDLSSGAVSAVRCIANPVRLARLVMEKTPHCLLTSHGAAEFAAAMGVPTVPGEQLVTERSRKHLEREKQKEAQNSDQQKVRGLRGQRRRGRLHHGPRGEHPEGDAGPAGALPRGAGKDAGGGGGAGPGPHAVQAPRPGGRHPARQRGRLGGPLDLRVHGLGGRQGRQAARRRQPWRHQGHRPALSRRASRRSCR</sequence>
<dbReference type="EMBL" id="JACAGB010000057">
    <property type="protein sequence ID" value="KAF6280305.1"/>
    <property type="molecule type" value="Genomic_DNA"/>
</dbReference>
<dbReference type="SUPFAM" id="SSF56235">
    <property type="entry name" value="N-terminal nucleophile aminohydrolases (Ntn hydrolases)"/>
    <property type="match status" value="1"/>
</dbReference>
<evidence type="ECO:0000313" key="3">
    <source>
        <dbReference type="EMBL" id="KAF6280305.1"/>
    </source>
</evidence>
<proteinExistence type="inferred from homology"/>
<feature type="compositionally biased region" description="Basic and acidic residues" evidence="2">
    <location>
        <begin position="140"/>
        <end position="157"/>
    </location>
</feature>
<feature type="compositionally biased region" description="Basic residues" evidence="2">
    <location>
        <begin position="252"/>
        <end position="278"/>
    </location>
</feature>
<dbReference type="AlphaFoldDB" id="A0A7J7RWH8"/>
<dbReference type="GO" id="GO:0016787">
    <property type="term" value="F:hydrolase activity"/>
    <property type="evidence" value="ECO:0007669"/>
    <property type="project" value="InterPro"/>
</dbReference>
<evidence type="ECO:0008006" key="5">
    <source>
        <dbReference type="Google" id="ProtNLM"/>
    </source>
</evidence>
<comment type="caution">
    <text evidence="3">The sequence shown here is derived from an EMBL/GenBank/DDBJ whole genome shotgun (WGS) entry which is preliminary data.</text>
</comment>
<feature type="compositionally biased region" description="Basic residues" evidence="2">
    <location>
        <begin position="165"/>
        <end position="179"/>
    </location>
</feature>
<dbReference type="PANTHER" id="PTHR10188:SF41">
    <property type="entry name" value="ISOASPARTYL PEPTIDASE_L-ASPARAGINASE"/>
    <property type="match status" value="1"/>
</dbReference>
<evidence type="ECO:0000256" key="2">
    <source>
        <dbReference type="SAM" id="MobiDB-lite"/>
    </source>
</evidence>
<evidence type="ECO:0000256" key="1">
    <source>
        <dbReference type="ARBA" id="ARBA00010872"/>
    </source>
</evidence>